<keyword evidence="2" id="KW-1185">Reference proteome</keyword>
<reference evidence="1 2" key="1">
    <citation type="submission" date="2015-07" db="EMBL/GenBank/DDBJ databases">
        <authorList>
            <person name="Noorani M."/>
        </authorList>
    </citation>
    <scope>NUCLEOTIDE SEQUENCE [LARGE SCALE GENOMIC DNA]</scope>
    <source>
        <strain evidence="1 2">KCTC 42284</strain>
    </source>
</reference>
<evidence type="ECO:0000313" key="1">
    <source>
        <dbReference type="EMBL" id="AKS43058.1"/>
    </source>
</evidence>
<organism evidence="1 2">
    <name type="scientific">Wenzhouxiangella marina</name>
    <dbReference type="NCBI Taxonomy" id="1579979"/>
    <lineage>
        <taxon>Bacteria</taxon>
        <taxon>Pseudomonadati</taxon>
        <taxon>Pseudomonadota</taxon>
        <taxon>Gammaproteobacteria</taxon>
        <taxon>Chromatiales</taxon>
        <taxon>Wenzhouxiangellaceae</taxon>
        <taxon>Wenzhouxiangella</taxon>
    </lineage>
</organism>
<name>A0A0K0XZE2_9GAMM</name>
<accession>A0A0K0XZE2</accession>
<sequence length="304" mass="33697">MKQTAFGIRRKIRLLGFFAVPSFMDVPKGLKGILGVFGAILAFLGSPQPAHGGVDEMFRDDFESRIVTNIIGLSEGFEGTRVVTARICDREKLGIASVTLSYRPVATTQAMQFEPNSDPPITQGAVSWVDVSMQPIAVASGLCQDYESSVEIPLEYGLALNDSGRIEWEFTIEFQSGDSEVYPQIEPGRTLFWATEETAQQVIELALGTDDNAFVACYDCEYNTLQYDAIGFFFGNGQNFAIEYNGESRSSDEIEQMEDNYEDASSKTFFLLELGSVSELTDRLATISNKNQKQALSILSRNRR</sequence>
<dbReference type="Proteomes" id="UP000066624">
    <property type="component" value="Chromosome"/>
</dbReference>
<dbReference type="AlphaFoldDB" id="A0A0K0XZE2"/>
<evidence type="ECO:0000313" key="2">
    <source>
        <dbReference type="Proteomes" id="UP000066624"/>
    </source>
</evidence>
<dbReference type="KEGG" id="wma:WM2015_2700"/>
<gene>
    <name evidence="1" type="ORF">WM2015_2700</name>
</gene>
<protein>
    <submittedName>
        <fullName evidence="1">Uncharacterized protein</fullName>
    </submittedName>
</protein>
<dbReference type="EMBL" id="CP012154">
    <property type="protein sequence ID" value="AKS43058.1"/>
    <property type="molecule type" value="Genomic_DNA"/>
</dbReference>
<proteinExistence type="predicted"/>
<dbReference type="RefSeq" id="WP_156201208.1">
    <property type="nucleotide sequence ID" value="NZ_CP012154.1"/>
</dbReference>